<feature type="transmembrane region" description="Helical" evidence="1">
    <location>
        <begin position="7"/>
        <end position="24"/>
    </location>
</feature>
<evidence type="ECO:0000256" key="1">
    <source>
        <dbReference type="SAM" id="Phobius"/>
    </source>
</evidence>
<dbReference type="RefSeq" id="WP_379820797.1">
    <property type="nucleotide sequence ID" value="NZ_JBHUMD010000024.1"/>
</dbReference>
<accession>A0ABW5NWE6</accession>
<evidence type="ECO:0000313" key="3">
    <source>
        <dbReference type="Proteomes" id="UP001597480"/>
    </source>
</evidence>
<protein>
    <submittedName>
        <fullName evidence="2">Uncharacterized protein</fullName>
    </submittedName>
</protein>
<comment type="caution">
    <text evidence="2">The sequence shown here is derived from an EMBL/GenBank/DDBJ whole genome shotgun (WGS) entry which is preliminary data.</text>
</comment>
<name>A0ABW5NWE6_9FLAO</name>
<dbReference type="Proteomes" id="UP001597480">
    <property type="component" value="Unassembled WGS sequence"/>
</dbReference>
<dbReference type="EMBL" id="JBHUMD010000024">
    <property type="protein sequence ID" value="MFD2602327.1"/>
    <property type="molecule type" value="Genomic_DNA"/>
</dbReference>
<sequence length="160" mass="18524">MKQSTKILCIVIICIVLLIIFYPTEKKLNIRGNWSIDKLVVNGEEKLFGSVEIEENKIYINRYNPLKNCSYKFKIHSNDSIKICCKEEKVISRDSFERLSAEDINLEGNYKIKKSSKIIGSGTNAYYDLKLEFISKNKSIFMYNTEPVRWNKGLPARGTP</sequence>
<keyword evidence="1" id="KW-1133">Transmembrane helix</keyword>
<evidence type="ECO:0000313" key="2">
    <source>
        <dbReference type="EMBL" id="MFD2602327.1"/>
    </source>
</evidence>
<organism evidence="2 3">
    <name type="scientific">Flavobacterium suzhouense</name>
    <dbReference type="NCBI Taxonomy" id="1529638"/>
    <lineage>
        <taxon>Bacteria</taxon>
        <taxon>Pseudomonadati</taxon>
        <taxon>Bacteroidota</taxon>
        <taxon>Flavobacteriia</taxon>
        <taxon>Flavobacteriales</taxon>
        <taxon>Flavobacteriaceae</taxon>
        <taxon>Flavobacterium</taxon>
    </lineage>
</organism>
<keyword evidence="1" id="KW-0472">Membrane</keyword>
<reference evidence="3" key="1">
    <citation type="journal article" date="2019" name="Int. J. Syst. Evol. Microbiol.">
        <title>The Global Catalogue of Microorganisms (GCM) 10K type strain sequencing project: providing services to taxonomists for standard genome sequencing and annotation.</title>
        <authorList>
            <consortium name="The Broad Institute Genomics Platform"/>
            <consortium name="The Broad Institute Genome Sequencing Center for Infectious Disease"/>
            <person name="Wu L."/>
            <person name="Ma J."/>
        </authorList>
    </citation>
    <scope>NUCLEOTIDE SEQUENCE [LARGE SCALE GENOMIC DNA]</scope>
    <source>
        <strain evidence="3">KCTC 42107</strain>
    </source>
</reference>
<keyword evidence="3" id="KW-1185">Reference proteome</keyword>
<proteinExistence type="predicted"/>
<keyword evidence="1" id="KW-0812">Transmembrane</keyword>
<gene>
    <name evidence="2" type="ORF">ACFSR3_09700</name>
</gene>